<keyword evidence="8" id="KW-1185">Reference proteome</keyword>
<evidence type="ECO:0000313" key="8">
    <source>
        <dbReference type="Proteomes" id="UP000037696"/>
    </source>
</evidence>
<feature type="transmembrane region" description="Helical" evidence="6">
    <location>
        <begin position="20"/>
        <end position="38"/>
    </location>
</feature>
<dbReference type="Pfam" id="PF00743">
    <property type="entry name" value="FMO-like"/>
    <property type="match status" value="1"/>
</dbReference>
<organism evidence="7 8">
    <name type="scientific">Penicillium nordicum</name>
    <dbReference type="NCBI Taxonomy" id="229535"/>
    <lineage>
        <taxon>Eukaryota</taxon>
        <taxon>Fungi</taxon>
        <taxon>Dikarya</taxon>
        <taxon>Ascomycota</taxon>
        <taxon>Pezizomycotina</taxon>
        <taxon>Eurotiomycetes</taxon>
        <taxon>Eurotiomycetidae</taxon>
        <taxon>Eurotiales</taxon>
        <taxon>Aspergillaceae</taxon>
        <taxon>Penicillium</taxon>
    </lineage>
</organism>
<dbReference type="GO" id="GO:0050660">
    <property type="term" value="F:flavin adenine dinucleotide binding"/>
    <property type="evidence" value="ECO:0007669"/>
    <property type="project" value="InterPro"/>
</dbReference>
<comment type="cofactor">
    <cofactor evidence="1">
        <name>FAD</name>
        <dbReference type="ChEBI" id="CHEBI:57692"/>
    </cofactor>
</comment>
<evidence type="ECO:0000256" key="5">
    <source>
        <dbReference type="ARBA" id="ARBA00023002"/>
    </source>
</evidence>
<keyword evidence="6" id="KW-0812">Transmembrane</keyword>
<dbReference type="Proteomes" id="UP000037696">
    <property type="component" value="Unassembled WGS sequence"/>
</dbReference>
<evidence type="ECO:0008006" key="9">
    <source>
        <dbReference type="Google" id="ProtNLM"/>
    </source>
</evidence>
<dbReference type="InterPro" id="IPR020946">
    <property type="entry name" value="Flavin_mOase-like"/>
</dbReference>
<keyword evidence="4" id="KW-0274">FAD</keyword>
<evidence type="ECO:0000256" key="4">
    <source>
        <dbReference type="ARBA" id="ARBA00022827"/>
    </source>
</evidence>
<gene>
    <name evidence="7" type="ORF">ACN38_g2910</name>
</gene>
<comment type="caution">
    <text evidence="7">The sequence shown here is derived from an EMBL/GenBank/DDBJ whole genome shotgun (WGS) entry which is preliminary data.</text>
</comment>
<dbReference type="PANTHER" id="PTHR42877:SF4">
    <property type="entry name" value="FAD_NAD(P)-BINDING DOMAIN-CONTAINING PROTEIN-RELATED"/>
    <property type="match status" value="1"/>
</dbReference>
<name>A0A0M9WIG9_9EURO</name>
<dbReference type="OrthoDB" id="74360at2759"/>
<keyword evidence="6" id="KW-1133">Transmembrane helix</keyword>
<dbReference type="GO" id="GO:0004499">
    <property type="term" value="F:N,N-dimethylaniline monooxygenase activity"/>
    <property type="evidence" value="ECO:0007669"/>
    <property type="project" value="InterPro"/>
</dbReference>
<dbReference type="InterPro" id="IPR051209">
    <property type="entry name" value="FAD-bind_Monooxygenase_sf"/>
</dbReference>
<dbReference type="AlphaFoldDB" id="A0A0M9WIG9"/>
<sequence length="552" mass="62493">MVASSNTRLPVRNKDFTNATVVIIGAGISGMCMAIDLIKRNKTRNFVILERSSSVGGTWNDNKYPGCCCDVWSSLYSYSFEQNPNWSRGYPGQEEIHAYLVGVAEKYGLYKHIRFNSTVEEARWDDIESKWKTSVVVSGQKDSEFSSSYVLNSDFLVSAVGQLNLPRTPDIPGLKDFQGKIMHSARWDWTYDLTGKRIAIIGNGATAVQIAPEVARVASHLTIYQRTPNWLIPRLDQPVSTLQKTLLRWVPPLKWRKRALQMEFREGFYAGITDGDSDISHMLRTMCTDIMKSQLADQPELWDKLIPNYAPGCRRVLFTDDYYPTLARENVLLETRGITGITNSSIKVDGEDEQEHDLIVLATGFRTVEFMHPIRIYGANGRSLEDIWRNGATAFNGVTVEDLPNFGMFYGPNTNLGHNSIILMIETQSVYLNTLFGEVMQAHQQGKTLSLKPEPGVLKSYNDRIQAILRRTTFADPNCNSWYKRDDGVITNNWSGTVIDYHRELSKVTWQDYIAEGTGRDRVMSKIATKCFVGHRLFPGFVEAAQDTLKEL</sequence>
<evidence type="ECO:0000256" key="6">
    <source>
        <dbReference type="SAM" id="Phobius"/>
    </source>
</evidence>
<dbReference type="InterPro" id="IPR036188">
    <property type="entry name" value="FAD/NAD-bd_sf"/>
</dbReference>
<dbReference type="GO" id="GO:0050661">
    <property type="term" value="F:NADP binding"/>
    <property type="evidence" value="ECO:0007669"/>
    <property type="project" value="InterPro"/>
</dbReference>
<keyword evidence="6" id="KW-0472">Membrane</keyword>
<comment type="similarity">
    <text evidence="2">Belongs to the FAD-binding monooxygenase family.</text>
</comment>
<keyword evidence="3" id="KW-0285">Flavoprotein</keyword>
<dbReference type="Gene3D" id="3.50.50.60">
    <property type="entry name" value="FAD/NAD(P)-binding domain"/>
    <property type="match status" value="2"/>
</dbReference>
<accession>A0A0M9WIG9</accession>
<dbReference type="PANTHER" id="PTHR42877">
    <property type="entry name" value="L-ORNITHINE N(5)-MONOOXYGENASE-RELATED"/>
    <property type="match status" value="1"/>
</dbReference>
<proteinExistence type="inferred from homology"/>
<evidence type="ECO:0000256" key="2">
    <source>
        <dbReference type="ARBA" id="ARBA00010139"/>
    </source>
</evidence>
<evidence type="ECO:0000256" key="1">
    <source>
        <dbReference type="ARBA" id="ARBA00001974"/>
    </source>
</evidence>
<dbReference type="EMBL" id="LHQQ01000033">
    <property type="protein sequence ID" value="KOS46139.1"/>
    <property type="molecule type" value="Genomic_DNA"/>
</dbReference>
<evidence type="ECO:0000256" key="3">
    <source>
        <dbReference type="ARBA" id="ARBA00022630"/>
    </source>
</evidence>
<reference evidence="7 8" key="1">
    <citation type="submission" date="2015-08" db="EMBL/GenBank/DDBJ databases">
        <title>Genome sequencing of Penicillium nordicum.</title>
        <authorList>
            <person name="Nguyen H.D."/>
            <person name="Seifert K.A."/>
        </authorList>
    </citation>
    <scope>NUCLEOTIDE SEQUENCE [LARGE SCALE GENOMIC DNA]</scope>
    <source>
        <strain evidence="7 8">DAOMC 185683</strain>
    </source>
</reference>
<dbReference type="SUPFAM" id="SSF51905">
    <property type="entry name" value="FAD/NAD(P)-binding domain"/>
    <property type="match status" value="2"/>
</dbReference>
<dbReference type="PRINTS" id="PR00411">
    <property type="entry name" value="PNDRDTASEI"/>
</dbReference>
<keyword evidence="5" id="KW-0560">Oxidoreductase</keyword>
<evidence type="ECO:0000313" key="7">
    <source>
        <dbReference type="EMBL" id="KOS46139.1"/>
    </source>
</evidence>
<protein>
    <recommendedName>
        <fullName evidence="9">FAD/NAD(P)-binding domain-containing protein</fullName>
    </recommendedName>
</protein>